<dbReference type="Gene3D" id="3.40.1350.10">
    <property type="match status" value="1"/>
</dbReference>
<dbReference type="GO" id="GO:0009307">
    <property type="term" value="P:DNA restriction-modification system"/>
    <property type="evidence" value="ECO:0007669"/>
    <property type="project" value="InterPro"/>
</dbReference>
<reference evidence="2 3" key="1">
    <citation type="submission" date="2018-05" db="EMBL/GenBank/DDBJ databases">
        <title>Genetic diversity of glacier-inhabiting Cryobacterium bacteria in China and description of Cryobacterium mengkeensis sp. nov. and Arthrobacter glacialis sp. nov.</title>
        <authorList>
            <person name="Liu Q."/>
            <person name="Xin Y.-H."/>
        </authorList>
    </citation>
    <scope>NUCLEOTIDE SEQUENCE [LARGE SCALE GENOMIC DNA]</scope>
    <source>
        <strain evidence="2 3">GP3</strain>
    </source>
</reference>
<dbReference type="PANTHER" id="PTHR30015">
    <property type="entry name" value="MRR RESTRICTION SYSTEM PROTEIN"/>
    <property type="match status" value="1"/>
</dbReference>
<dbReference type="GO" id="GO:0003677">
    <property type="term" value="F:DNA binding"/>
    <property type="evidence" value="ECO:0007669"/>
    <property type="project" value="InterPro"/>
</dbReference>
<evidence type="ECO:0000313" key="2">
    <source>
        <dbReference type="EMBL" id="PXA64002.1"/>
    </source>
</evidence>
<evidence type="ECO:0000259" key="1">
    <source>
        <dbReference type="Pfam" id="PF04471"/>
    </source>
</evidence>
<dbReference type="PIRSF" id="PIRSF031853">
    <property type="entry name" value="UPC031853"/>
    <property type="match status" value="1"/>
</dbReference>
<dbReference type="InterPro" id="IPR052906">
    <property type="entry name" value="Type_IV_Methyl-Rstrct_Enzyme"/>
</dbReference>
<dbReference type="InterPro" id="IPR007560">
    <property type="entry name" value="Restrct_endonuc_IV_Mrr"/>
</dbReference>
<dbReference type="OrthoDB" id="9781481at2"/>
<dbReference type="Pfam" id="PF04471">
    <property type="entry name" value="Mrr_cat"/>
    <property type="match status" value="1"/>
</dbReference>
<name>A0A2V3DM41_9MICC</name>
<keyword evidence="3" id="KW-1185">Reference proteome</keyword>
<dbReference type="Proteomes" id="UP000246303">
    <property type="component" value="Unassembled WGS sequence"/>
</dbReference>
<feature type="domain" description="Restriction endonuclease type IV Mrr" evidence="1">
    <location>
        <begin position="210"/>
        <end position="322"/>
    </location>
</feature>
<dbReference type="InterPro" id="IPR011856">
    <property type="entry name" value="tRNA_endonuc-like_dom_sf"/>
</dbReference>
<accession>A0A2V3DM41</accession>
<protein>
    <submittedName>
        <fullName evidence="2">Restriction endonuclease</fullName>
    </submittedName>
</protein>
<dbReference type="RefSeq" id="WP_110107779.1">
    <property type="nucleotide sequence ID" value="NZ_JACBZZ010000001.1"/>
</dbReference>
<dbReference type="InterPro" id="IPR016984">
    <property type="entry name" value="UCP031853"/>
</dbReference>
<dbReference type="GO" id="GO:0015666">
    <property type="term" value="F:restriction endodeoxyribonuclease activity"/>
    <property type="evidence" value="ECO:0007669"/>
    <property type="project" value="TreeGrafter"/>
</dbReference>
<sequence>MTARVLRAGIAGEPDQWAVNYGFAGGGFHEIGSLEPFETSAVMQSAMEDAFKGEHPGKITNYTGQLNALRHSVKVGDVILNPLKTSRKVTIGVVPKEYTYEDNEPDATKRHQIGVDWQQTNVPRAAFKDEILNTLNGAMSIFRAERDEAENRLRAVFDRGVDPGLYGRRAMSTSAAAAQPSTDDFDDVTEPIATPTIQSIRDRVQTYVIENSSGHKLTHLLAEILRTKGFTCEISPEGPDGGVDILVGSGPLGLGKPKLVVEVKSAQTQISSLVVRGLQSAITTKGASQGLLVARGGLNKQAQNEIRNDRLKIRAWEAEQVLDQLFEAYEFMPGATRRLIPLKRAWVLDEEDNDG</sequence>
<evidence type="ECO:0000313" key="3">
    <source>
        <dbReference type="Proteomes" id="UP000246303"/>
    </source>
</evidence>
<dbReference type="AlphaFoldDB" id="A0A2V3DM41"/>
<dbReference type="PANTHER" id="PTHR30015:SF7">
    <property type="entry name" value="TYPE IV METHYL-DIRECTED RESTRICTION ENZYME ECOKMRR"/>
    <property type="match status" value="1"/>
</dbReference>
<organism evidence="2 3">
    <name type="scientific">Arthrobacter psychrochitiniphilus</name>
    <dbReference type="NCBI Taxonomy" id="291045"/>
    <lineage>
        <taxon>Bacteria</taxon>
        <taxon>Bacillati</taxon>
        <taxon>Actinomycetota</taxon>
        <taxon>Actinomycetes</taxon>
        <taxon>Micrococcales</taxon>
        <taxon>Micrococcaceae</taxon>
        <taxon>Arthrobacter</taxon>
    </lineage>
</organism>
<gene>
    <name evidence="2" type="ORF">CVS29_17260</name>
</gene>
<keyword evidence="2" id="KW-0378">Hydrolase</keyword>
<keyword evidence="2" id="KW-0255">Endonuclease</keyword>
<comment type="caution">
    <text evidence="2">The sequence shown here is derived from an EMBL/GenBank/DDBJ whole genome shotgun (WGS) entry which is preliminary data.</text>
</comment>
<dbReference type="InterPro" id="IPR011335">
    <property type="entry name" value="Restrct_endonuc-II-like"/>
</dbReference>
<proteinExistence type="predicted"/>
<keyword evidence="2" id="KW-0540">Nuclease</keyword>
<dbReference type="SUPFAM" id="SSF52980">
    <property type="entry name" value="Restriction endonuclease-like"/>
    <property type="match status" value="1"/>
</dbReference>
<dbReference type="EMBL" id="QHLZ01000017">
    <property type="protein sequence ID" value="PXA64002.1"/>
    <property type="molecule type" value="Genomic_DNA"/>
</dbReference>